<dbReference type="EMBL" id="UZAI01017446">
    <property type="protein sequence ID" value="VDP24863.1"/>
    <property type="molecule type" value="Genomic_DNA"/>
</dbReference>
<protein>
    <submittedName>
        <fullName evidence="1">Uncharacterized protein</fullName>
    </submittedName>
</protein>
<gene>
    <name evidence="1" type="ORF">SMRZ_LOCUS17726</name>
</gene>
<name>A0A183MNV1_9TREM</name>
<keyword evidence="2" id="KW-1185">Reference proteome</keyword>
<dbReference type="AlphaFoldDB" id="A0A183MNV1"/>
<evidence type="ECO:0000313" key="2">
    <source>
        <dbReference type="Proteomes" id="UP000277204"/>
    </source>
</evidence>
<sequence>MVVGDSLQDTMDSGFVLLGIRQQGEPVILRELVIADGFDPISTSFTVRYVTTRLFDLRPTSCKTEMYSRVIDH</sequence>
<dbReference type="Proteomes" id="UP000277204">
    <property type="component" value="Unassembled WGS sequence"/>
</dbReference>
<accession>A0A183MNV1</accession>
<organism evidence="1 2">
    <name type="scientific">Schistosoma margrebowiei</name>
    <dbReference type="NCBI Taxonomy" id="48269"/>
    <lineage>
        <taxon>Eukaryota</taxon>
        <taxon>Metazoa</taxon>
        <taxon>Spiralia</taxon>
        <taxon>Lophotrochozoa</taxon>
        <taxon>Platyhelminthes</taxon>
        <taxon>Trematoda</taxon>
        <taxon>Digenea</taxon>
        <taxon>Strigeidida</taxon>
        <taxon>Schistosomatoidea</taxon>
        <taxon>Schistosomatidae</taxon>
        <taxon>Schistosoma</taxon>
    </lineage>
</organism>
<reference evidence="1 2" key="1">
    <citation type="submission" date="2018-11" db="EMBL/GenBank/DDBJ databases">
        <authorList>
            <consortium name="Pathogen Informatics"/>
        </authorList>
    </citation>
    <scope>NUCLEOTIDE SEQUENCE [LARGE SCALE GENOMIC DNA]</scope>
    <source>
        <strain evidence="1 2">Zambia</strain>
    </source>
</reference>
<proteinExistence type="predicted"/>
<evidence type="ECO:0000313" key="1">
    <source>
        <dbReference type="EMBL" id="VDP24863.1"/>
    </source>
</evidence>